<dbReference type="PANTHER" id="PTHR22943:SF248">
    <property type="entry name" value="SEVEN TM RECEPTOR"/>
    <property type="match status" value="1"/>
</dbReference>
<dbReference type="PANTHER" id="PTHR22943">
    <property type="entry name" value="7-TRANSMEMBRANE DOMAIN RECEPTOR C.ELEGANS"/>
    <property type="match status" value="1"/>
</dbReference>
<feature type="non-terminal residue" evidence="2">
    <location>
        <position position="1"/>
    </location>
</feature>
<accession>A0AAV5UXU1</accession>
<evidence type="ECO:0000313" key="3">
    <source>
        <dbReference type="Proteomes" id="UP001432322"/>
    </source>
</evidence>
<feature type="non-terminal residue" evidence="2">
    <location>
        <position position="92"/>
    </location>
</feature>
<evidence type="ECO:0008006" key="4">
    <source>
        <dbReference type="Google" id="ProtNLM"/>
    </source>
</evidence>
<keyword evidence="1" id="KW-0472">Membrane</keyword>
<proteinExistence type="predicted"/>
<name>A0AAV5UXU1_9BILA</name>
<keyword evidence="3" id="KW-1185">Reference proteome</keyword>
<comment type="caution">
    <text evidence="2">The sequence shown here is derived from an EMBL/GenBank/DDBJ whole genome shotgun (WGS) entry which is preliminary data.</text>
</comment>
<reference evidence="2" key="1">
    <citation type="submission" date="2023-10" db="EMBL/GenBank/DDBJ databases">
        <title>Genome assembly of Pristionchus species.</title>
        <authorList>
            <person name="Yoshida K."/>
            <person name="Sommer R.J."/>
        </authorList>
    </citation>
    <scope>NUCLEOTIDE SEQUENCE</scope>
    <source>
        <strain evidence="2">RS5133</strain>
    </source>
</reference>
<evidence type="ECO:0000256" key="1">
    <source>
        <dbReference type="SAM" id="Phobius"/>
    </source>
</evidence>
<dbReference type="AlphaFoldDB" id="A0AAV5UXU1"/>
<keyword evidence="1" id="KW-1133">Transmembrane helix</keyword>
<gene>
    <name evidence="2" type="ORF">PFISCL1PPCAC_3407</name>
</gene>
<protein>
    <recommendedName>
        <fullName evidence="4">G protein-coupled receptor</fullName>
    </recommendedName>
</protein>
<dbReference type="Proteomes" id="UP001432322">
    <property type="component" value="Unassembled WGS sequence"/>
</dbReference>
<dbReference type="SUPFAM" id="SSF81321">
    <property type="entry name" value="Family A G protein-coupled receptor-like"/>
    <property type="match status" value="1"/>
</dbReference>
<sequence>IVRTILRPELLSKGSQAMHKQLFLALLIQLCIPCVLIYVPTSLYMIIPFILPNSVHSPPWLLTGLYSFYPIFDPLAIIIMISDYRKAIVRIF</sequence>
<dbReference type="EMBL" id="BTSY01000001">
    <property type="protein sequence ID" value="GMT12110.1"/>
    <property type="molecule type" value="Genomic_DNA"/>
</dbReference>
<dbReference type="InterPro" id="IPR019428">
    <property type="entry name" value="7TM_GPCR_serpentine_rcpt_Str"/>
</dbReference>
<feature type="transmembrane region" description="Helical" evidence="1">
    <location>
        <begin position="21"/>
        <end position="47"/>
    </location>
</feature>
<organism evidence="2 3">
    <name type="scientific">Pristionchus fissidentatus</name>
    <dbReference type="NCBI Taxonomy" id="1538716"/>
    <lineage>
        <taxon>Eukaryota</taxon>
        <taxon>Metazoa</taxon>
        <taxon>Ecdysozoa</taxon>
        <taxon>Nematoda</taxon>
        <taxon>Chromadorea</taxon>
        <taxon>Rhabditida</taxon>
        <taxon>Rhabditina</taxon>
        <taxon>Diplogasteromorpha</taxon>
        <taxon>Diplogasteroidea</taxon>
        <taxon>Neodiplogasteridae</taxon>
        <taxon>Pristionchus</taxon>
    </lineage>
</organism>
<feature type="transmembrane region" description="Helical" evidence="1">
    <location>
        <begin position="59"/>
        <end position="81"/>
    </location>
</feature>
<keyword evidence="1" id="KW-0812">Transmembrane</keyword>
<dbReference type="Pfam" id="PF10326">
    <property type="entry name" value="7TM_GPCR_Str"/>
    <property type="match status" value="1"/>
</dbReference>
<evidence type="ECO:0000313" key="2">
    <source>
        <dbReference type="EMBL" id="GMT12110.1"/>
    </source>
</evidence>